<protein>
    <submittedName>
        <fullName evidence="2">Uncharacterized protein</fullName>
    </submittedName>
</protein>
<dbReference type="EMBL" id="FJ599931">
    <property type="protein sequence ID" value="ACU44984.1"/>
    <property type="molecule type" value="mRNA"/>
</dbReference>
<dbReference type="AlphaFoldDB" id="E8Z6A4"/>
<dbReference type="PROSITE" id="PS51257">
    <property type="entry name" value="PROKAR_LIPOPROTEIN"/>
    <property type="match status" value="1"/>
</dbReference>
<organism evidence="2">
    <name type="scientific">Pfiesteria piscicida</name>
    <name type="common">Phantom dinoflagellate</name>
    <dbReference type="NCBI Taxonomy" id="71001"/>
    <lineage>
        <taxon>Eukaryota</taxon>
        <taxon>Sar</taxon>
        <taxon>Alveolata</taxon>
        <taxon>Dinophyceae</taxon>
        <taxon>Peridiniales</taxon>
        <taxon>Pfiesteriaceae</taxon>
        <taxon>Pfiesteria</taxon>
    </lineage>
</organism>
<sequence>MSRSSTGYSLQSVAIIAGACSIATSAAALLLARRWSHSLHHELQELQRRWTALQHTVASLPVDDTGFALAVGSHVVVKEIGEVTNSSLWDATNTQFCDRTGVVVSIDDDGDATVRLDSGEELICDVKFLVAAVTSDLKANMAAMQCAVRELSSAVGRGAPPVAFEP</sequence>
<feature type="transmembrane region" description="Helical" evidence="1">
    <location>
        <begin position="12"/>
        <end position="32"/>
    </location>
</feature>
<keyword evidence="1" id="KW-0812">Transmembrane</keyword>
<reference evidence="2" key="2">
    <citation type="book" date="2010" name="PROCEEDINGS OF 13TH INTERNATIONAL CONFERENCE ON HARMFUL ALGAE" publisher="International Society For The Study of Harmful Algae" city="Hong Kong, China">
        <title>Dinoflagellate meta-transcriptomics enabled by spliced leader.</title>
        <editorList>
            <person name="Unknown A."/>
        </editorList>
        <authorList>
            <person name="Lin S."/>
            <person name="Zhang H."/>
        </authorList>
    </citation>
    <scope>NUCLEOTIDE SEQUENCE</scope>
    <source>
        <strain evidence="2">CCMP1831</strain>
    </source>
</reference>
<keyword evidence="1" id="KW-0472">Membrane</keyword>
<reference evidence="2" key="1">
    <citation type="submission" date="2008-12" db="EMBL/GenBank/DDBJ databases">
        <authorList>
            <person name="Zhang H."/>
            <person name="Lin S."/>
        </authorList>
    </citation>
    <scope>NUCLEOTIDE SEQUENCE</scope>
    <source>
        <strain evidence="2">CCMP1831</strain>
    </source>
</reference>
<accession>E8Z6A4</accession>
<keyword evidence="1" id="KW-1133">Transmembrane helix</keyword>
<proteinExistence type="evidence at transcript level"/>
<name>E8Z6A4_PFIPI</name>
<evidence type="ECO:0000256" key="1">
    <source>
        <dbReference type="SAM" id="Phobius"/>
    </source>
</evidence>
<evidence type="ECO:0000313" key="2">
    <source>
        <dbReference type="EMBL" id="ACU44984.1"/>
    </source>
</evidence>